<dbReference type="InterPro" id="IPR006194">
    <property type="entry name" value="Gly-tRNA-synth_heterodimer"/>
</dbReference>
<dbReference type="NCBIfam" id="TIGR00211">
    <property type="entry name" value="glyS"/>
    <property type="match status" value="1"/>
</dbReference>
<keyword evidence="4 11" id="KW-0436">Ligase</keyword>
<name>G4NPL7_CHLT4</name>
<accession>G4NPL7</accession>
<dbReference type="InterPro" id="IPR015944">
    <property type="entry name" value="Gly-tRNA-synth_bsu"/>
</dbReference>
<dbReference type="NCBIfam" id="TIGR00388">
    <property type="entry name" value="glyQ"/>
    <property type="match status" value="1"/>
</dbReference>
<dbReference type="HAMAP" id="MF_00254">
    <property type="entry name" value="Gly_tRNA_synth_alpha"/>
    <property type="match status" value="1"/>
</dbReference>
<evidence type="ECO:0000256" key="1">
    <source>
        <dbReference type="ARBA" id="ARBA00004496"/>
    </source>
</evidence>
<keyword evidence="6 11" id="KW-0067">ATP-binding</keyword>
<dbReference type="PANTHER" id="PTHR30075:SF2">
    <property type="entry name" value="GLYCINE--TRNA LIGASE, CHLOROPLASTIC_MITOCHONDRIAL 2"/>
    <property type="match status" value="1"/>
</dbReference>
<dbReference type="SUPFAM" id="SSF55681">
    <property type="entry name" value="Class II aaRS and biotin synthetases"/>
    <property type="match status" value="1"/>
</dbReference>
<evidence type="ECO:0000259" key="12">
    <source>
        <dbReference type="Pfam" id="PF05746"/>
    </source>
</evidence>
<dbReference type="PATRIC" id="fig|580047.4.peg.879"/>
<dbReference type="PANTHER" id="PTHR30075">
    <property type="entry name" value="GLYCYL-TRNA SYNTHETASE"/>
    <property type="match status" value="1"/>
</dbReference>
<dbReference type="PRINTS" id="PR01044">
    <property type="entry name" value="TRNASYNTHGA"/>
</dbReference>
<protein>
    <recommendedName>
        <fullName evidence="10 11">Multifunctional fusion protein</fullName>
    </recommendedName>
    <domain>
        <recommendedName>
            <fullName evidence="11">Glycine--tRNA ligase beta subunit</fullName>
            <ecNumber evidence="11">6.1.1.14</ecNumber>
        </recommendedName>
        <alternativeName>
            <fullName evidence="11">Glycyl-tRNA synthetase beta subunit</fullName>
            <shortName evidence="11">GlyRS</shortName>
        </alternativeName>
    </domain>
    <domain>
        <recommendedName>
            <fullName evidence="10">Glycine--tRNA ligase alpha subunit</fullName>
        </recommendedName>
        <alternativeName>
            <fullName evidence="10">Glycyl-tRNA synthetase alpha subunit</fullName>
        </alternativeName>
    </domain>
</protein>
<proteinExistence type="inferred from homology"/>
<evidence type="ECO:0000256" key="9">
    <source>
        <dbReference type="ARBA" id="ARBA00047937"/>
    </source>
</evidence>
<reference evidence="13 14" key="1">
    <citation type="journal article" date="2011" name="J. Exp. Med.">
        <title>A live-attenuated chlamydial vaccine protects against trachoma in nonhuman primates.</title>
        <authorList>
            <person name="Kari L."/>
            <person name="Whitmire W.M."/>
            <person name="Olivares-Zavaleta N."/>
            <person name="Goheen M.M."/>
            <person name="Taylor L.D."/>
            <person name="Carlson J.H."/>
            <person name="Sturdevant G.L."/>
            <person name="Lu C."/>
            <person name="Bakios L.E."/>
            <person name="Randall L.B."/>
            <person name="Parnell M.J."/>
            <person name="Zhong G."/>
            <person name="Caldwell H.D."/>
        </authorList>
    </citation>
    <scope>NUCLEOTIDE SEQUENCE [LARGE SCALE GENOMIC DNA]</scope>
    <source>
        <strain evidence="13 14">A2497</strain>
    </source>
</reference>
<dbReference type="HAMAP" id="MF_00255">
    <property type="entry name" value="Gly_tRNA_synth_beta"/>
    <property type="match status" value="1"/>
</dbReference>
<dbReference type="Pfam" id="PF05746">
    <property type="entry name" value="DALR_1"/>
    <property type="match status" value="1"/>
</dbReference>
<dbReference type="PROSITE" id="PS50861">
    <property type="entry name" value="AA_TRNA_LIGASE_II_GLYAB"/>
    <property type="match status" value="2"/>
</dbReference>
<dbReference type="GO" id="GO:0004820">
    <property type="term" value="F:glycine-tRNA ligase activity"/>
    <property type="evidence" value="ECO:0007669"/>
    <property type="project" value="UniProtKB-UniRule"/>
</dbReference>
<evidence type="ECO:0000256" key="2">
    <source>
        <dbReference type="ARBA" id="ARBA00008226"/>
    </source>
</evidence>
<evidence type="ECO:0000256" key="11">
    <source>
        <dbReference type="HAMAP-Rule" id="MF_00255"/>
    </source>
</evidence>
<dbReference type="GO" id="GO:0005524">
    <property type="term" value="F:ATP binding"/>
    <property type="evidence" value="ECO:0007669"/>
    <property type="project" value="UniProtKB-UniRule"/>
</dbReference>
<evidence type="ECO:0000256" key="3">
    <source>
        <dbReference type="ARBA" id="ARBA00022490"/>
    </source>
</evidence>
<dbReference type="EMBL" id="CP002401">
    <property type="protein sequence ID" value="AEP35690.1"/>
    <property type="molecule type" value="Genomic_DNA"/>
</dbReference>
<dbReference type="Proteomes" id="UP000009287">
    <property type="component" value="Chromosome"/>
</dbReference>
<dbReference type="Gene3D" id="3.30.930.10">
    <property type="entry name" value="Bira Bifunctional Protein, Domain 2"/>
    <property type="match status" value="1"/>
</dbReference>
<evidence type="ECO:0000256" key="10">
    <source>
        <dbReference type="HAMAP-Rule" id="MF_00254"/>
    </source>
</evidence>
<keyword evidence="3 11" id="KW-0963">Cytoplasm</keyword>
<dbReference type="NCBIfam" id="NF011499">
    <property type="entry name" value="PRK14908.1"/>
    <property type="match status" value="1"/>
</dbReference>
<dbReference type="InterPro" id="IPR045864">
    <property type="entry name" value="aa-tRNA-synth_II/BPL/LPL"/>
</dbReference>
<dbReference type="CDD" id="cd00733">
    <property type="entry name" value="GlyRS_alpha_core"/>
    <property type="match status" value="1"/>
</dbReference>
<dbReference type="NCBIfam" id="NF006827">
    <property type="entry name" value="PRK09348.1"/>
    <property type="match status" value="1"/>
</dbReference>
<keyword evidence="5 11" id="KW-0547">Nucleotide-binding</keyword>
<evidence type="ECO:0000256" key="4">
    <source>
        <dbReference type="ARBA" id="ARBA00022598"/>
    </source>
</evidence>
<comment type="subcellular location">
    <subcellularLocation>
        <location evidence="1 11">Cytoplasm</location>
    </subcellularLocation>
</comment>
<keyword evidence="8 11" id="KW-0030">Aminoacyl-tRNA synthetase</keyword>
<dbReference type="EC" id="6.1.1.14" evidence="11"/>
<evidence type="ECO:0000256" key="6">
    <source>
        <dbReference type="ARBA" id="ARBA00022840"/>
    </source>
</evidence>
<dbReference type="InterPro" id="IPR008909">
    <property type="entry name" value="DALR_anticod-bd"/>
</dbReference>
<gene>
    <name evidence="10" type="primary">glyQ</name>
    <name evidence="11" type="synonym">glyS</name>
    <name evidence="13" type="ordered locus">CTO_0867</name>
</gene>
<dbReference type="GO" id="GO:0004814">
    <property type="term" value="F:arginine-tRNA ligase activity"/>
    <property type="evidence" value="ECO:0007669"/>
    <property type="project" value="InterPro"/>
</dbReference>
<evidence type="ECO:0000313" key="13">
    <source>
        <dbReference type="EMBL" id="AEP35690.1"/>
    </source>
</evidence>
<comment type="similarity">
    <text evidence="2 11">Belongs to the class-II aminoacyl-tRNA synthetase family.</text>
</comment>
<dbReference type="GO" id="GO:0006420">
    <property type="term" value="P:arginyl-tRNA aminoacylation"/>
    <property type="evidence" value="ECO:0007669"/>
    <property type="project" value="InterPro"/>
</dbReference>
<comment type="subunit">
    <text evidence="11">Tetramer of two alpha and two beta subunits.</text>
</comment>
<comment type="catalytic activity">
    <reaction evidence="9 11">
        <text>tRNA(Gly) + glycine + ATP = glycyl-tRNA(Gly) + AMP + diphosphate</text>
        <dbReference type="Rhea" id="RHEA:16013"/>
        <dbReference type="Rhea" id="RHEA-COMP:9664"/>
        <dbReference type="Rhea" id="RHEA-COMP:9683"/>
        <dbReference type="ChEBI" id="CHEBI:30616"/>
        <dbReference type="ChEBI" id="CHEBI:33019"/>
        <dbReference type="ChEBI" id="CHEBI:57305"/>
        <dbReference type="ChEBI" id="CHEBI:78442"/>
        <dbReference type="ChEBI" id="CHEBI:78522"/>
        <dbReference type="ChEBI" id="CHEBI:456215"/>
        <dbReference type="EC" id="6.1.1.14"/>
    </reaction>
</comment>
<keyword evidence="7 11" id="KW-0648">Protein biosynthesis</keyword>
<dbReference type="Pfam" id="PF02091">
    <property type="entry name" value="tRNA-synt_2e"/>
    <property type="match status" value="1"/>
</dbReference>
<organism evidence="13 14">
    <name type="scientific">Chlamydia trachomatis serovar A (strain A2497)</name>
    <dbReference type="NCBI Taxonomy" id="580047"/>
    <lineage>
        <taxon>Bacteria</taxon>
        <taxon>Pseudomonadati</taxon>
        <taxon>Chlamydiota</taxon>
        <taxon>Chlamydiia</taxon>
        <taxon>Chlamydiales</taxon>
        <taxon>Chlamydiaceae</taxon>
        <taxon>Chlamydia/Chlamydophila group</taxon>
        <taxon>Chlamydia</taxon>
    </lineage>
</organism>
<sequence>MFCRARLLFQAVFRVRKALLFLRYPGVFMSSQPLTLQAMMAAILNFWSEQGCIIHQGYDLEVGAGTFNPATFLQSLGPEPFRTAYIEPSRRPQDGRYGQHPNRLQKYHQLQVILKPVPENFLSLYLESLKVIGLNLVDHDIRFVHDDWENPTIGAWGLGWEVWLNGMEITQLTYFQAVGSKPLDAISGEITYGVERIAIYLQKKNSVYDVMWNDSLTYGDITRYAEQAWSQYNFETANTTMWLKHFDDFSAEALATLDQGLPLPAYDFVIKASHAFNMLDSRGVISVTERTRYIAKIRQLARAAADKYVAWRESLGFPLLKTPPSTPTVTPKKIPTICQPEDFLLEIGSEELPATFVPTGIQQLESLAKKLLADHGIAYKHLEVLGTPRRLALCIEGLSHVTIRPESEKKGPPLSLLFMTDGSVSPQGEQFFSSHGLSISHRSALDQPSAIWRVRSINGTDYLFLVIPEERKETAAILVNELPQLIRSIRFPQKMTWDNGGVEYARPIRWLVALYGDQILPISLGFVSSGNTSWGHRQLDNRQLTIPSSNMYVDTLRSACVIVSQKERRAIIKQGLQNLTGDQIVAIAPEHLIDETVFLTEHPFVISAQFDPAFCSLPKELLIAEMIQHQRYFPTQNMQGEITNRFLIVCDNSPTDSIVEGNEKALAPRLTDGNFLFKQDLLTPLSSFVEKLKSVTYFESLGSLADKTSRLKLHLEEAYALLPLCAKEDIDTAIHYCKADLVSSVVNEFPELQGIMGRYYLQNASLSRAAALAIGEHLQHITLGSSISTTGALLSILDRIDNLLSCFILGLLPTSSHDPYALRRQSLEILTLLYTTQSSVDIEDLFARLIRHFPSSIPNTVWSPEAVLSKLNTFVWGRLRTILSSLGFDKEVIATVLTDNCPKNPLTIIQSAQSIQELKNTQILKTIAAMHNRLKKILASLSFSVTEQMFSLQSAEDLLFKQALDRFVEETTALPISSKDYLHLLKELAQSTELFLDSVRVASDDESTRNQRIALLIAAQKCFGFYAWDVL</sequence>
<evidence type="ECO:0000256" key="8">
    <source>
        <dbReference type="ARBA" id="ARBA00023146"/>
    </source>
</evidence>
<dbReference type="Gene3D" id="1.20.58.180">
    <property type="entry name" value="Class II aaRS and biotin synthetases, domain 2"/>
    <property type="match status" value="1"/>
</dbReference>
<evidence type="ECO:0000256" key="7">
    <source>
        <dbReference type="ARBA" id="ARBA00022917"/>
    </source>
</evidence>
<dbReference type="AlphaFoldDB" id="G4NPL7"/>
<feature type="domain" description="DALR anticodon binding" evidence="12">
    <location>
        <begin position="925"/>
        <end position="1022"/>
    </location>
</feature>
<dbReference type="GO" id="GO:0006426">
    <property type="term" value="P:glycyl-tRNA aminoacylation"/>
    <property type="evidence" value="ECO:0007669"/>
    <property type="project" value="UniProtKB-UniRule"/>
</dbReference>
<evidence type="ECO:0000313" key="14">
    <source>
        <dbReference type="Proteomes" id="UP000009287"/>
    </source>
</evidence>
<dbReference type="FunFam" id="3.30.930.10:FF:000006">
    <property type="entry name" value="Glycine--tRNA ligase alpha subunit"/>
    <property type="match status" value="1"/>
</dbReference>
<evidence type="ECO:0000256" key="5">
    <source>
        <dbReference type="ARBA" id="ARBA00022741"/>
    </source>
</evidence>
<dbReference type="Pfam" id="PF02092">
    <property type="entry name" value="tRNA_synt_2f"/>
    <property type="match status" value="1"/>
</dbReference>
<dbReference type="InterPro" id="IPR002310">
    <property type="entry name" value="Gly-tRNA_ligase_asu"/>
</dbReference>
<dbReference type="KEGG" id="cra:CTO_0867"/>
<dbReference type="GO" id="GO:0005829">
    <property type="term" value="C:cytosol"/>
    <property type="evidence" value="ECO:0007669"/>
    <property type="project" value="TreeGrafter"/>
</dbReference>